<feature type="compositionally biased region" description="Basic residues" evidence="1">
    <location>
        <begin position="29"/>
        <end position="41"/>
    </location>
</feature>
<dbReference type="InterPro" id="IPR005471">
    <property type="entry name" value="Tscrpt_reg_IclR_N"/>
</dbReference>
<sequence length="41" mass="4520">MTVLGAIERGRGPMSLTQIAAAADMATSKPRRRPRHHPHDE</sequence>
<evidence type="ECO:0000313" key="3">
    <source>
        <dbReference type="EMBL" id="MBB5895979.1"/>
    </source>
</evidence>
<dbReference type="EMBL" id="JACHIR010000001">
    <property type="protein sequence ID" value="MBB5895979.1"/>
    <property type="molecule type" value="Genomic_DNA"/>
</dbReference>
<keyword evidence="3" id="KW-0238">DNA-binding</keyword>
<evidence type="ECO:0000256" key="1">
    <source>
        <dbReference type="SAM" id="MobiDB-lite"/>
    </source>
</evidence>
<dbReference type="Proteomes" id="UP000585638">
    <property type="component" value="Unassembled WGS sequence"/>
</dbReference>
<dbReference type="GO" id="GO:0006355">
    <property type="term" value="P:regulation of DNA-templated transcription"/>
    <property type="evidence" value="ECO:0007669"/>
    <property type="project" value="InterPro"/>
</dbReference>
<protein>
    <submittedName>
        <fullName evidence="3">DNA-binding IclR family transcriptional regulator</fullName>
    </submittedName>
</protein>
<dbReference type="Pfam" id="PF09339">
    <property type="entry name" value="HTH_IclR"/>
    <property type="match status" value="1"/>
</dbReference>
<organism evidence="3 4">
    <name type="scientific">Kutzneria kofuensis</name>
    <dbReference type="NCBI Taxonomy" id="103725"/>
    <lineage>
        <taxon>Bacteria</taxon>
        <taxon>Bacillati</taxon>
        <taxon>Actinomycetota</taxon>
        <taxon>Actinomycetes</taxon>
        <taxon>Pseudonocardiales</taxon>
        <taxon>Pseudonocardiaceae</taxon>
        <taxon>Kutzneria</taxon>
    </lineage>
</organism>
<dbReference type="GO" id="GO:0003677">
    <property type="term" value="F:DNA binding"/>
    <property type="evidence" value="ECO:0007669"/>
    <property type="project" value="UniProtKB-KW"/>
</dbReference>
<gene>
    <name evidence="3" type="ORF">BJ998_007175</name>
</gene>
<proteinExistence type="predicted"/>
<dbReference type="AlphaFoldDB" id="A0A7W9KNT8"/>
<feature type="region of interest" description="Disordered" evidence="1">
    <location>
        <begin position="22"/>
        <end position="41"/>
    </location>
</feature>
<comment type="caution">
    <text evidence="3">The sequence shown here is derived from an EMBL/GenBank/DDBJ whole genome shotgun (WGS) entry which is preliminary data.</text>
</comment>
<evidence type="ECO:0000259" key="2">
    <source>
        <dbReference type="Pfam" id="PF09339"/>
    </source>
</evidence>
<feature type="domain" description="HTH iclR-type" evidence="2">
    <location>
        <begin position="2"/>
        <end position="29"/>
    </location>
</feature>
<accession>A0A7W9KNT8</accession>
<name>A0A7W9KNT8_9PSEU</name>
<keyword evidence="4" id="KW-1185">Reference proteome</keyword>
<reference evidence="3 4" key="1">
    <citation type="submission" date="2020-08" db="EMBL/GenBank/DDBJ databases">
        <title>Sequencing the genomes of 1000 actinobacteria strains.</title>
        <authorList>
            <person name="Klenk H.-P."/>
        </authorList>
    </citation>
    <scope>NUCLEOTIDE SEQUENCE [LARGE SCALE GENOMIC DNA]</scope>
    <source>
        <strain evidence="3 4">DSM 43851</strain>
    </source>
</reference>
<evidence type="ECO:0000313" key="4">
    <source>
        <dbReference type="Proteomes" id="UP000585638"/>
    </source>
</evidence>